<evidence type="ECO:0000313" key="2">
    <source>
        <dbReference type="EMBL" id="ADZ10242.1"/>
    </source>
</evidence>
<proteinExistence type="predicted"/>
<evidence type="ECO:0000256" key="1">
    <source>
        <dbReference type="SAM" id="MobiDB-lite"/>
    </source>
</evidence>
<evidence type="ECO:0000313" key="3">
    <source>
        <dbReference type="Proteomes" id="UP000007490"/>
    </source>
</evidence>
<protein>
    <submittedName>
        <fullName evidence="2">Uncharacterized protein</fullName>
    </submittedName>
</protein>
<dbReference type="Proteomes" id="UP000007490">
    <property type="component" value="Chromosome"/>
</dbReference>
<dbReference type="KEGG" id="mel:Metbo_2023"/>
<dbReference type="eggNOG" id="arCOG00385">
    <property type="taxonomic scope" value="Archaea"/>
</dbReference>
<reference evidence="2 3" key="2">
    <citation type="journal article" date="2014" name="Int. J. Syst. Evol. Microbiol.">
        <title>Methanobacterium paludis sp. nov. and a novel strain of Methanobacterium lacus isolated from northern peatlands.</title>
        <authorList>
            <person name="Cadillo-Quiroz H."/>
            <person name="Brauer S.L."/>
            <person name="Goodson N."/>
            <person name="Yavitt J.B."/>
            <person name="Zinder S.H."/>
        </authorList>
    </citation>
    <scope>NUCLEOTIDE SEQUENCE [LARGE SCALE GENOMIC DNA]</scope>
    <source>
        <strain evidence="2 3">AL-21</strain>
    </source>
</reference>
<feature type="region of interest" description="Disordered" evidence="1">
    <location>
        <begin position="101"/>
        <end position="138"/>
    </location>
</feature>
<dbReference type="EMBL" id="CP002551">
    <property type="protein sequence ID" value="ADZ10242.1"/>
    <property type="molecule type" value="Genomic_DNA"/>
</dbReference>
<sequence>MGLIEILDYEKDEIIAKLESDLKTIETKNLELKYTNRNLISTVSEQKKMLKVLKAKLADLESINHPAPKNIGELKTKYQKLLADHEDLKDKYQASQKELAELKNTGSDTKSGQGLFGRFLKRTDADKSHEDSGKESKK</sequence>
<reference evidence="3" key="1">
    <citation type="submission" date="2011-02" db="EMBL/GenBank/DDBJ databases">
        <title>Complete sequence of Methanobacterium sp. AL-21.</title>
        <authorList>
            <consortium name="US DOE Joint Genome Institute"/>
            <person name="Lucas S."/>
            <person name="Copeland A."/>
            <person name="Lapidus A."/>
            <person name="Cheng J.-F."/>
            <person name="Goodwin L."/>
            <person name="Pitluck S."/>
            <person name="Chertkov O."/>
            <person name="Detter J.C."/>
            <person name="Han C."/>
            <person name="Tapia R."/>
            <person name="Land M."/>
            <person name="Hauser L."/>
            <person name="Kyrpides N."/>
            <person name="Ivanova N."/>
            <person name="Mikhailova N."/>
            <person name="Pagani I."/>
            <person name="Cadillo-Quiroz H."/>
            <person name="Imachi H."/>
            <person name="Zinder S."/>
            <person name="Liu W."/>
            <person name="Woyke T."/>
        </authorList>
    </citation>
    <scope>NUCLEOTIDE SEQUENCE [LARGE SCALE GENOMIC DNA]</scope>
    <source>
        <strain evidence="3">AL-21</strain>
    </source>
</reference>
<feature type="compositionally biased region" description="Basic and acidic residues" evidence="1">
    <location>
        <begin position="121"/>
        <end position="138"/>
    </location>
</feature>
<keyword evidence="3" id="KW-1185">Reference proteome</keyword>
<organism evidence="2 3">
    <name type="scientific">Methanobacterium lacus (strain AL-21)</name>
    <dbReference type="NCBI Taxonomy" id="877455"/>
    <lineage>
        <taxon>Archaea</taxon>
        <taxon>Methanobacteriati</taxon>
        <taxon>Methanobacteriota</taxon>
        <taxon>Methanomada group</taxon>
        <taxon>Methanobacteria</taxon>
        <taxon>Methanobacteriales</taxon>
        <taxon>Methanobacteriaceae</taxon>
        <taxon>Methanobacterium</taxon>
    </lineage>
</organism>
<dbReference type="AlphaFoldDB" id="F0TBH3"/>
<dbReference type="HOGENOM" id="CLU_1850650_0_0_2"/>
<dbReference type="RefSeq" id="WP_013645593.1">
    <property type="nucleotide sequence ID" value="NC_015216.1"/>
</dbReference>
<gene>
    <name evidence="2" type="ordered locus">Metbo_2023</name>
</gene>
<accession>F0TBH3</accession>
<name>F0TBH3_METLA</name>
<dbReference type="GeneID" id="10278484"/>